<feature type="region of interest" description="Disordered" evidence="1">
    <location>
        <begin position="1"/>
        <end position="29"/>
    </location>
</feature>
<accession>A0A1S8X1S5</accession>
<feature type="compositionally biased region" description="Basic and acidic residues" evidence="1">
    <location>
        <begin position="140"/>
        <end position="152"/>
    </location>
</feature>
<evidence type="ECO:0000313" key="3">
    <source>
        <dbReference type="Proteomes" id="UP000243686"/>
    </source>
</evidence>
<gene>
    <name evidence="2" type="ORF">X801_03449</name>
</gene>
<dbReference type="EMBL" id="KV892511">
    <property type="protein sequence ID" value="OON20665.1"/>
    <property type="molecule type" value="Genomic_DNA"/>
</dbReference>
<name>A0A1S8X1S5_OPIVI</name>
<organism evidence="2 3">
    <name type="scientific">Opisthorchis viverrini</name>
    <name type="common">Southeast Asian liver fluke</name>
    <dbReference type="NCBI Taxonomy" id="6198"/>
    <lineage>
        <taxon>Eukaryota</taxon>
        <taxon>Metazoa</taxon>
        <taxon>Spiralia</taxon>
        <taxon>Lophotrochozoa</taxon>
        <taxon>Platyhelminthes</taxon>
        <taxon>Trematoda</taxon>
        <taxon>Digenea</taxon>
        <taxon>Opisthorchiida</taxon>
        <taxon>Opisthorchiata</taxon>
        <taxon>Opisthorchiidae</taxon>
        <taxon>Opisthorchis</taxon>
    </lineage>
</organism>
<evidence type="ECO:0000256" key="1">
    <source>
        <dbReference type="SAM" id="MobiDB-lite"/>
    </source>
</evidence>
<feature type="compositionally biased region" description="Basic and acidic residues" evidence="1">
    <location>
        <begin position="15"/>
        <end position="28"/>
    </location>
</feature>
<dbReference type="AlphaFoldDB" id="A0A1S8X1S5"/>
<proteinExistence type="predicted"/>
<feature type="non-terminal residue" evidence="2">
    <location>
        <position position="152"/>
    </location>
</feature>
<sequence length="152" mass="16772">EAVSTPAADDSTEDCAPKQLHERREDKSTTVMQLKREAFKKRKICEEEADCCTVVSVLFESRRDVSCRAKRAASSSRTRESSASVCSFVSRANIKASSSSNILDSSSALRDSNVDLVIFSSSMRNSRGPKNLLLRSPNEQSHRDRTVGKLKG</sequence>
<protein>
    <submittedName>
        <fullName evidence="2">Uncharacterized protein</fullName>
    </submittedName>
</protein>
<feature type="region of interest" description="Disordered" evidence="1">
    <location>
        <begin position="129"/>
        <end position="152"/>
    </location>
</feature>
<keyword evidence="3" id="KW-1185">Reference proteome</keyword>
<feature type="non-terminal residue" evidence="2">
    <location>
        <position position="1"/>
    </location>
</feature>
<reference evidence="2 3" key="1">
    <citation type="submission" date="2015-03" db="EMBL/GenBank/DDBJ databases">
        <title>Draft genome of the nematode, Opisthorchis viverrini.</title>
        <authorList>
            <person name="Mitreva M."/>
        </authorList>
    </citation>
    <scope>NUCLEOTIDE SEQUENCE [LARGE SCALE GENOMIC DNA]</scope>
    <source>
        <strain evidence="2">Khon Kaen</strain>
    </source>
</reference>
<dbReference type="Proteomes" id="UP000243686">
    <property type="component" value="Unassembled WGS sequence"/>
</dbReference>
<evidence type="ECO:0000313" key="2">
    <source>
        <dbReference type="EMBL" id="OON20665.1"/>
    </source>
</evidence>